<dbReference type="AlphaFoldDB" id="A0A5C1A785"/>
<dbReference type="KEGG" id="lrs:PX52LOC_01167"/>
<feature type="transmembrane region" description="Helical" evidence="6">
    <location>
        <begin position="158"/>
        <end position="178"/>
    </location>
</feature>
<evidence type="ECO:0000256" key="3">
    <source>
        <dbReference type="ARBA" id="ARBA00022692"/>
    </source>
</evidence>
<feature type="transmembrane region" description="Helical" evidence="6">
    <location>
        <begin position="42"/>
        <end position="60"/>
    </location>
</feature>
<dbReference type="PANTHER" id="PTHR21716:SF64">
    <property type="entry name" value="AI-2 TRANSPORT PROTEIN TQSA"/>
    <property type="match status" value="1"/>
</dbReference>
<evidence type="ECO:0000256" key="2">
    <source>
        <dbReference type="ARBA" id="ARBA00009773"/>
    </source>
</evidence>
<proteinExistence type="inferred from homology"/>
<name>A0A5C1A785_9BACT</name>
<keyword evidence="3 6" id="KW-0812">Transmembrane</keyword>
<evidence type="ECO:0000256" key="5">
    <source>
        <dbReference type="ARBA" id="ARBA00023136"/>
    </source>
</evidence>
<gene>
    <name evidence="7" type="ORF">PX52LOC_01167</name>
</gene>
<dbReference type="PANTHER" id="PTHR21716">
    <property type="entry name" value="TRANSMEMBRANE PROTEIN"/>
    <property type="match status" value="1"/>
</dbReference>
<evidence type="ECO:0000313" key="7">
    <source>
        <dbReference type="EMBL" id="QEL14295.1"/>
    </source>
</evidence>
<protein>
    <submittedName>
        <fullName evidence="7">AI-2E family transporter</fullName>
    </submittedName>
</protein>
<dbReference type="Proteomes" id="UP000324974">
    <property type="component" value="Chromosome"/>
</dbReference>
<keyword evidence="4 6" id="KW-1133">Transmembrane helix</keyword>
<comment type="similarity">
    <text evidence="2">Belongs to the autoinducer-2 exporter (AI-2E) (TC 2.A.86) family.</text>
</comment>
<feature type="transmembrane region" description="Helical" evidence="6">
    <location>
        <begin position="72"/>
        <end position="94"/>
    </location>
</feature>
<comment type="subcellular location">
    <subcellularLocation>
        <location evidence="1">Membrane</location>
        <topology evidence="1">Multi-pass membrane protein</topology>
    </subcellularLocation>
</comment>
<evidence type="ECO:0000256" key="6">
    <source>
        <dbReference type="SAM" id="Phobius"/>
    </source>
</evidence>
<dbReference type="EMBL" id="CP042425">
    <property type="protein sequence ID" value="QEL14295.1"/>
    <property type="molecule type" value="Genomic_DNA"/>
</dbReference>
<accession>A0A5C1A785</accession>
<feature type="transmembrane region" description="Helical" evidence="6">
    <location>
        <begin position="222"/>
        <end position="246"/>
    </location>
</feature>
<dbReference type="GO" id="GO:0055085">
    <property type="term" value="P:transmembrane transport"/>
    <property type="evidence" value="ECO:0007669"/>
    <property type="project" value="TreeGrafter"/>
</dbReference>
<sequence>MLPDPPLPAPEPPRERGKLQTVAHVIVVVAAGWWMLGQLASVLRPLLIATFFAYVLLPYYSRMRRSGVAAPLALVLLAGTAVGSLLIVSMFAYANLLSLSEEAPTLKGNVLRLVEEFQGTVGAKLPAWVMSPGGAGAKRPEEYLAERMPGVVQDVANVALAGFVEAAVAGLYLLFLLMGAERLPGRVRQAYPPDRAEQILEVAGRINSAIISYLKAKTISSLLFAVPVWLVLTLCGVKFAVLWAVLTFVCNFIPYIGSVVAYSVPVAFTLLQFGTTSLALGVAVALLTIHLVCAMLVEPLLIGRAVGLSPLIVLAALAVWGLIWGLPGMVLAVPLTVVAKIVLENIEMTRPIAKLAEE</sequence>
<dbReference type="Pfam" id="PF01594">
    <property type="entry name" value="AI-2E_transport"/>
    <property type="match status" value="1"/>
</dbReference>
<keyword evidence="8" id="KW-1185">Reference proteome</keyword>
<evidence type="ECO:0000256" key="4">
    <source>
        <dbReference type="ARBA" id="ARBA00022989"/>
    </source>
</evidence>
<feature type="transmembrane region" description="Helical" evidence="6">
    <location>
        <begin position="252"/>
        <end position="271"/>
    </location>
</feature>
<feature type="transmembrane region" description="Helical" evidence="6">
    <location>
        <begin position="317"/>
        <end position="343"/>
    </location>
</feature>
<dbReference type="GO" id="GO:0016020">
    <property type="term" value="C:membrane"/>
    <property type="evidence" value="ECO:0007669"/>
    <property type="project" value="UniProtKB-SubCell"/>
</dbReference>
<dbReference type="OrthoDB" id="9799225at2"/>
<feature type="transmembrane region" description="Helical" evidence="6">
    <location>
        <begin position="278"/>
        <end position="297"/>
    </location>
</feature>
<evidence type="ECO:0000313" key="8">
    <source>
        <dbReference type="Proteomes" id="UP000324974"/>
    </source>
</evidence>
<organism evidence="7 8">
    <name type="scientific">Limnoglobus roseus</name>
    <dbReference type="NCBI Taxonomy" id="2598579"/>
    <lineage>
        <taxon>Bacteria</taxon>
        <taxon>Pseudomonadati</taxon>
        <taxon>Planctomycetota</taxon>
        <taxon>Planctomycetia</taxon>
        <taxon>Gemmatales</taxon>
        <taxon>Gemmataceae</taxon>
        <taxon>Limnoglobus</taxon>
    </lineage>
</organism>
<dbReference type="InterPro" id="IPR002549">
    <property type="entry name" value="AI-2E-like"/>
</dbReference>
<evidence type="ECO:0000256" key="1">
    <source>
        <dbReference type="ARBA" id="ARBA00004141"/>
    </source>
</evidence>
<keyword evidence="5 6" id="KW-0472">Membrane</keyword>
<reference evidence="8" key="1">
    <citation type="submission" date="2019-08" db="EMBL/GenBank/DDBJ databases">
        <title>Limnoglobus roseus gen. nov., sp. nov., a novel freshwater planctomycete with a giant genome from the family Gemmataceae.</title>
        <authorList>
            <person name="Kulichevskaya I.S."/>
            <person name="Naumoff D.G."/>
            <person name="Miroshnikov K."/>
            <person name="Ivanova A."/>
            <person name="Philippov D.A."/>
            <person name="Hakobyan A."/>
            <person name="Rijpstra I.C."/>
            <person name="Sinninghe Damste J.S."/>
            <person name="Liesack W."/>
            <person name="Dedysh S.N."/>
        </authorList>
    </citation>
    <scope>NUCLEOTIDE SEQUENCE [LARGE SCALE GENOMIC DNA]</scope>
    <source>
        <strain evidence="8">PX52</strain>
    </source>
</reference>